<evidence type="ECO:0000313" key="3">
    <source>
        <dbReference type="Proteomes" id="UP000032274"/>
    </source>
</evidence>
<accession>A0AA40MJ66</accession>
<feature type="compositionally biased region" description="Basic and acidic residues" evidence="1">
    <location>
        <begin position="69"/>
        <end position="93"/>
    </location>
</feature>
<comment type="caution">
    <text evidence="2">The sequence shown here is derived from an EMBL/GenBank/DDBJ whole genome shotgun (WGS) entry which is preliminary data.</text>
</comment>
<feature type="compositionally biased region" description="Basic and acidic residues" evidence="1">
    <location>
        <begin position="1"/>
        <end position="10"/>
    </location>
</feature>
<feature type="non-terminal residue" evidence="2">
    <location>
        <position position="159"/>
    </location>
</feature>
<gene>
    <name evidence="2" type="ORF">QU38_02150</name>
</gene>
<feature type="non-terminal residue" evidence="2">
    <location>
        <position position="1"/>
    </location>
</feature>
<evidence type="ECO:0000313" key="2">
    <source>
        <dbReference type="EMBL" id="KIU01338.1"/>
    </source>
</evidence>
<feature type="region of interest" description="Disordered" evidence="1">
    <location>
        <begin position="1"/>
        <end position="93"/>
    </location>
</feature>
<evidence type="ECO:0000256" key="1">
    <source>
        <dbReference type="SAM" id="MobiDB-lite"/>
    </source>
</evidence>
<proteinExistence type="predicted"/>
<reference evidence="2 3" key="1">
    <citation type="submission" date="2015-01" db="EMBL/GenBank/DDBJ databases">
        <title>Characterization of Swiss Staphylococcus aureus strains involved in food poisoning.</title>
        <authorList>
            <person name="Crovadore J."/>
            <person name="Chablais R."/>
            <person name="Tonacini J."/>
            <person name="Schnyder B."/>
            <person name="Lefort F."/>
        </authorList>
    </citation>
    <scope>NUCLEOTIDE SEQUENCE [LARGE SCALE GENOMIC DNA]</scope>
    <source>
        <strain evidence="2 3">SA-120</strain>
    </source>
</reference>
<dbReference type="EMBL" id="JXIG01000464">
    <property type="protein sequence ID" value="KIU01338.1"/>
    <property type="molecule type" value="Genomic_DNA"/>
</dbReference>
<name>A0AA40MJ66_STAAU</name>
<protein>
    <submittedName>
        <fullName evidence="2">Uncharacterized protein</fullName>
    </submittedName>
</protein>
<feature type="compositionally biased region" description="Basic residues" evidence="1">
    <location>
        <begin position="21"/>
        <end position="41"/>
    </location>
</feature>
<dbReference type="AlphaFoldDB" id="A0AA40MJ66"/>
<sequence>SRRTGDRQPDHAGIPVPHVHPWSRAHTRLFRPRPQPGRHRVASALAHALAGQRLGDRAPAGKHVRDVRRHPAPDGRRPRQGIERRPDLDAHDQAAADRQLVDLDRQRTRCAALCAGLLWRPDHGVRLRHRGIGTGPADPGRHTGFASAALRQDRAIGIG</sequence>
<dbReference type="Proteomes" id="UP000032274">
    <property type="component" value="Unassembled WGS sequence"/>
</dbReference>
<organism evidence="2 3">
    <name type="scientific">Staphylococcus aureus</name>
    <dbReference type="NCBI Taxonomy" id="1280"/>
    <lineage>
        <taxon>Bacteria</taxon>
        <taxon>Bacillati</taxon>
        <taxon>Bacillota</taxon>
        <taxon>Bacilli</taxon>
        <taxon>Bacillales</taxon>
        <taxon>Staphylococcaceae</taxon>
        <taxon>Staphylococcus</taxon>
    </lineage>
</organism>